<evidence type="ECO:0000256" key="7">
    <source>
        <dbReference type="ARBA" id="ARBA00023136"/>
    </source>
</evidence>
<dbReference type="InterPro" id="IPR023395">
    <property type="entry name" value="MCP_dom_sf"/>
</dbReference>
<evidence type="ECO:0000256" key="1">
    <source>
        <dbReference type="ARBA" id="ARBA00004141"/>
    </source>
</evidence>
<keyword evidence="3 9" id="KW-0813">Transport</keyword>
<keyword evidence="7 8" id="KW-0472">Membrane</keyword>
<evidence type="ECO:0000256" key="4">
    <source>
        <dbReference type="ARBA" id="ARBA00022692"/>
    </source>
</evidence>
<feature type="repeat" description="Solcar" evidence="8">
    <location>
        <begin position="232"/>
        <end position="320"/>
    </location>
</feature>
<keyword evidence="5" id="KW-0677">Repeat</keyword>
<evidence type="ECO:0000256" key="5">
    <source>
        <dbReference type="ARBA" id="ARBA00022737"/>
    </source>
</evidence>
<proteinExistence type="inferred from homology"/>
<accession>A0A7S4C0K1</accession>
<dbReference type="AlphaFoldDB" id="A0A7S4C0K1"/>
<dbReference type="Pfam" id="PF00153">
    <property type="entry name" value="Mito_carr"/>
    <property type="match status" value="3"/>
</dbReference>
<dbReference type="GO" id="GO:0016020">
    <property type="term" value="C:membrane"/>
    <property type="evidence" value="ECO:0007669"/>
    <property type="project" value="UniProtKB-SubCell"/>
</dbReference>
<dbReference type="GO" id="GO:0055085">
    <property type="term" value="P:transmembrane transport"/>
    <property type="evidence" value="ECO:0007669"/>
    <property type="project" value="InterPro"/>
</dbReference>
<dbReference type="InterPro" id="IPR050391">
    <property type="entry name" value="Mito_Metabolite_Transporter"/>
</dbReference>
<sequence length="326" mass="35501">MGDGQKLLASALAAALAETVTLPIDVCKTRLQTQAWHLGTAPYKGMVQCMWQTIHKEGAGSLWKGLKPALVRQICYSALALQLYEPILDFVCGYTRSERQHDGNRDANAYGTNYAHSHTDEHAHSHTADHTHGQAPHVAHAATYLQRLVAGGAAGALAICVFNPTEVLKTQMQNASSHLGMLDVLRRLCQREGILGLWAGVGPNVTRTFLVNAAELGTYDHAKTRLSRTFESRAAAYIGASFIAGLASACISTPADVVKTRLMQQAGSMHRAYSGILDAVHQILADEGLGAFYSGFAPILCRKLLWCTLFFYAYEQLRTFALQRSI</sequence>
<feature type="repeat" description="Solcar" evidence="8">
    <location>
        <begin position="142"/>
        <end position="225"/>
    </location>
</feature>
<dbReference type="SUPFAM" id="SSF103506">
    <property type="entry name" value="Mitochondrial carrier"/>
    <property type="match status" value="1"/>
</dbReference>
<dbReference type="PROSITE" id="PS50920">
    <property type="entry name" value="SOLCAR"/>
    <property type="match status" value="3"/>
</dbReference>
<evidence type="ECO:0000256" key="9">
    <source>
        <dbReference type="RuleBase" id="RU000488"/>
    </source>
</evidence>
<keyword evidence="6" id="KW-1133">Transmembrane helix</keyword>
<dbReference type="InterPro" id="IPR002067">
    <property type="entry name" value="MCP"/>
</dbReference>
<evidence type="ECO:0000256" key="8">
    <source>
        <dbReference type="PROSITE-ProRule" id="PRU00282"/>
    </source>
</evidence>
<dbReference type="PANTHER" id="PTHR45618">
    <property type="entry name" value="MITOCHONDRIAL DICARBOXYLATE CARRIER-RELATED"/>
    <property type="match status" value="1"/>
</dbReference>
<keyword evidence="4 8" id="KW-0812">Transmembrane</keyword>
<comment type="subcellular location">
    <subcellularLocation>
        <location evidence="1">Membrane</location>
        <topology evidence="1">Multi-pass membrane protein</topology>
    </subcellularLocation>
</comment>
<organism evidence="11">
    <name type="scientific">Chrysotila carterae</name>
    <name type="common">Marine alga</name>
    <name type="synonym">Syracosphaera carterae</name>
    <dbReference type="NCBI Taxonomy" id="13221"/>
    <lineage>
        <taxon>Eukaryota</taxon>
        <taxon>Haptista</taxon>
        <taxon>Haptophyta</taxon>
        <taxon>Prymnesiophyceae</taxon>
        <taxon>Isochrysidales</taxon>
        <taxon>Isochrysidaceae</taxon>
        <taxon>Chrysotila</taxon>
    </lineage>
</organism>
<feature type="signal peptide" evidence="10">
    <location>
        <begin position="1"/>
        <end position="17"/>
    </location>
</feature>
<dbReference type="PRINTS" id="PR00926">
    <property type="entry name" value="MITOCARRIER"/>
</dbReference>
<comment type="similarity">
    <text evidence="2 9">Belongs to the mitochondrial carrier (TC 2.A.29) family.</text>
</comment>
<evidence type="ECO:0000313" key="11">
    <source>
        <dbReference type="EMBL" id="CAE0783139.1"/>
    </source>
</evidence>
<dbReference type="Gene3D" id="1.50.40.10">
    <property type="entry name" value="Mitochondrial carrier domain"/>
    <property type="match status" value="2"/>
</dbReference>
<dbReference type="InterPro" id="IPR018108">
    <property type="entry name" value="MCP_transmembrane"/>
</dbReference>
<name>A0A7S4C0K1_CHRCT</name>
<reference evidence="11" key="1">
    <citation type="submission" date="2021-01" db="EMBL/GenBank/DDBJ databases">
        <authorList>
            <person name="Corre E."/>
            <person name="Pelletier E."/>
            <person name="Niang G."/>
            <person name="Scheremetjew M."/>
            <person name="Finn R."/>
            <person name="Kale V."/>
            <person name="Holt S."/>
            <person name="Cochrane G."/>
            <person name="Meng A."/>
            <person name="Brown T."/>
            <person name="Cohen L."/>
        </authorList>
    </citation>
    <scope>NUCLEOTIDE SEQUENCE</scope>
    <source>
        <strain evidence="11">CCMP645</strain>
    </source>
</reference>
<gene>
    <name evidence="11" type="ORF">PCAR00345_LOCUS35842</name>
</gene>
<keyword evidence="10" id="KW-0732">Signal</keyword>
<feature type="chain" id="PRO_5031286591" evidence="10">
    <location>
        <begin position="18"/>
        <end position="326"/>
    </location>
</feature>
<dbReference type="EMBL" id="HBIZ01056445">
    <property type="protein sequence ID" value="CAE0783139.1"/>
    <property type="molecule type" value="Transcribed_RNA"/>
</dbReference>
<evidence type="ECO:0000256" key="6">
    <source>
        <dbReference type="ARBA" id="ARBA00022989"/>
    </source>
</evidence>
<evidence type="ECO:0000256" key="3">
    <source>
        <dbReference type="ARBA" id="ARBA00022448"/>
    </source>
</evidence>
<evidence type="ECO:0000256" key="2">
    <source>
        <dbReference type="ARBA" id="ARBA00006375"/>
    </source>
</evidence>
<feature type="repeat" description="Solcar" evidence="8">
    <location>
        <begin position="5"/>
        <end position="90"/>
    </location>
</feature>
<protein>
    <submittedName>
        <fullName evidence="11">Uncharacterized protein</fullName>
    </submittedName>
</protein>
<evidence type="ECO:0000256" key="10">
    <source>
        <dbReference type="SAM" id="SignalP"/>
    </source>
</evidence>